<dbReference type="AlphaFoldDB" id="A0A7C4CZZ1"/>
<dbReference type="SUPFAM" id="SSF102712">
    <property type="entry name" value="JAB1/MPN domain"/>
    <property type="match status" value="1"/>
</dbReference>
<dbReference type="Gene3D" id="3.40.140.10">
    <property type="entry name" value="Cytidine Deaminase, domain 2"/>
    <property type="match status" value="1"/>
</dbReference>
<evidence type="ECO:0000256" key="1">
    <source>
        <dbReference type="ARBA" id="ARBA00022670"/>
    </source>
</evidence>
<evidence type="ECO:0000313" key="7">
    <source>
        <dbReference type="EMBL" id="HGM06867.1"/>
    </source>
</evidence>
<gene>
    <name evidence="7" type="ORF">ENU31_00455</name>
</gene>
<evidence type="ECO:0000259" key="6">
    <source>
        <dbReference type="Pfam" id="PF14464"/>
    </source>
</evidence>
<keyword evidence="4" id="KW-0862">Zinc</keyword>
<feature type="domain" description="JAB" evidence="6">
    <location>
        <begin position="10"/>
        <end position="94"/>
    </location>
</feature>
<dbReference type="GO" id="GO:0006508">
    <property type="term" value="P:proteolysis"/>
    <property type="evidence" value="ECO:0007669"/>
    <property type="project" value="UniProtKB-KW"/>
</dbReference>
<organism evidence="7">
    <name type="scientific">Ignisphaera aggregans</name>
    <dbReference type="NCBI Taxonomy" id="334771"/>
    <lineage>
        <taxon>Archaea</taxon>
        <taxon>Thermoproteota</taxon>
        <taxon>Thermoprotei</taxon>
        <taxon>Desulfurococcales</taxon>
        <taxon>Desulfurococcaceae</taxon>
        <taxon>Ignisphaera</taxon>
    </lineage>
</organism>
<dbReference type="EMBL" id="DTCA01000019">
    <property type="protein sequence ID" value="HGM06867.1"/>
    <property type="molecule type" value="Genomic_DNA"/>
</dbReference>
<keyword evidence="1" id="KW-0645">Protease</keyword>
<dbReference type="GO" id="GO:0008270">
    <property type="term" value="F:zinc ion binding"/>
    <property type="evidence" value="ECO:0007669"/>
    <property type="project" value="TreeGrafter"/>
</dbReference>
<dbReference type="PANTHER" id="PTHR34858:SF1">
    <property type="entry name" value="CYSO-CYSTEINE PEPTIDASE"/>
    <property type="match status" value="1"/>
</dbReference>
<comment type="caution">
    <text evidence="7">The sequence shown here is derived from an EMBL/GenBank/DDBJ whole genome shotgun (WGS) entry which is preliminary data.</text>
</comment>
<evidence type="ECO:0000256" key="4">
    <source>
        <dbReference type="ARBA" id="ARBA00022833"/>
    </source>
</evidence>
<reference evidence="7" key="1">
    <citation type="journal article" date="2020" name="mSystems">
        <title>Genome- and Community-Level Interaction Insights into Carbon Utilization and Element Cycling Functions of Hydrothermarchaeota in Hydrothermal Sediment.</title>
        <authorList>
            <person name="Zhou Z."/>
            <person name="Liu Y."/>
            <person name="Xu W."/>
            <person name="Pan J."/>
            <person name="Luo Z.H."/>
            <person name="Li M."/>
        </authorList>
    </citation>
    <scope>NUCLEOTIDE SEQUENCE [LARGE SCALE GENOMIC DNA]</scope>
    <source>
        <strain evidence="7">SpSt-658</strain>
    </source>
</reference>
<keyword evidence="3" id="KW-0378">Hydrolase</keyword>
<evidence type="ECO:0000256" key="2">
    <source>
        <dbReference type="ARBA" id="ARBA00022723"/>
    </source>
</evidence>
<proteinExistence type="predicted"/>
<dbReference type="PANTHER" id="PTHR34858">
    <property type="entry name" value="CYSO-CYSTEINE PEPTIDASE"/>
    <property type="match status" value="1"/>
</dbReference>
<evidence type="ECO:0000256" key="5">
    <source>
        <dbReference type="ARBA" id="ARBA00023049"/>
    </source>
</evidence>
<accession>A0A7C4CZZ1</accession>
<dbReference type="Pfam" id="PF14464">
    <property type="entry name" value="Prok-JAB"/>
    <property type="match status" value="1"/>
</dbReference>
<dbReference type="InterPro" id="IPR028090">
    <property type="entry name" value="JAB_dom_prok"/>
</dbReference>
<evidence type="ECO:0000256" key="3">
    <source>
        <dbReference type="ARBA" id="ARBA00022801"/>
    </source>
</evidence>
<name>A0A7C4CZZ1_9CREN</name>
<protein>
    <recommendedName>
        <fullName evidence="6">JAB domain-containing protein</fullName>
    </recommendedName>
</protein>
<keyword evidence="5" id="KW-0482">Metalloprotease</keyword>
<dbReference type="InterPro" id="IPR051929">
    <property type="entry name" value="VirAsm_ModProt"/>
</dbReference>
<sequence>MFIGIGKVEEGVYSVEYVNECRNIALEPLSRFVADPQCILDTYRLAEERGKERTTLIHSHPAPPKPSSEDIKGMRLWRVPWIIVNSYSGEYKAWIIHNESLEEVYIEFIQ</sequence>
<keyword evidence="2" id="KW-0479">Metal-binding</keyword>
<dbReference type="GO" id="GO:0008235">
    <property type="term" value="F:metalloexopeptidase activity"/>
    <property type="evidence" value="ECO:0007669"/>
    <property type="project" value="TreeGrafter"/>
</dbReference>